<evidence type="ECO:0000313" key="2">
    <source>
        <dbReference type="Proteomes" id="UP001589867"/>
    </source>
</evidence>
<reference evidence="1 2" key="1">
    <citation type="submission" date="2024-09" db="EMBL/GenBank/DDBJ databases">
        <authorList>
            <person name="Sun Q."/>
            <person name="Mori K."/>
        </authorList>
    </citation>
    <scope>NUCLEOTIDE SEQUENCE [LARGE SCALE GENOMIC DNA]</scope>
    <source>
        <strain evidence="1 2">TBRC 3947</strain>
    </source>
</reference>
<name>A0ABV6MEP8_9ACTN</name>
<gene>
    <name evidence="1" type="ORF">ACFFIA_36850</name>
</gene>
<evidence type="ECO:0000313" key="1">
    <source>
        <dbReference type="EMBL" id="MFC0533190.1"/>
    </source>
</evidence>
<dbReference type="EMBL" id="JBHLUH010000079">
    <property type="protein sequence ID" value="MFC0533190.1"/>
    <property type="molecule type" value="Genomic_DNA"/>
</dbReference>
<proteinExistence type="predicted"/>
<comment type="caution">
    <text evidence="1">The sequence shown here is derived from an EMBL/GenBank/DDBJ whole genome shotgun (WGS) entry which is preliminary data.</text>
</comment>
<sequence length="165" mass="18126">MAVRVTHGPTPGHYAHVASVGRTDSVVLDEYNGVPSLLILEIDDVPILGWMVHGHGQEHQLWIYLPLERDEVEELLDDPTVLMAEWVAHKAGRAAFLGMARRGVLILTSEWVVPRVSPKALPLAAARANRDELERVLSLSNDLPGVTTEALRASERTSQELADVS</sequence>
<keyword evidence="2" id="KW-1185">Reference proteome</keyword>
<accession>A0ABV6MEP8</accession>
<organism evidence="1 2">
    <name type="scientific">Phytohabitans kaempferiae</name>
    <dbReference type="NCBI Taxonomy" id="1620943"/>
    <lineage>
        <taxon>Bacteria</taxon>
        <taxon>Bacillati</taxon>
        <taxon>Actinomycetota</taxon>
        <taxon>Actinomycetes</taxon>
        <taxon>Micromonosporales</taxon>
        <taxon>Micromonosporaceae</taxon>
    </lineage>
</organism>
<protein>
    <submittedName>
        <fullName evidence="1">Uncharacterized protein</fullName>
    </submittedName>
</protein>
<dbReference type="Proteomes" id="UP001589867">
    <property type="component" value="Unassembled WGS sequence"/>
</dbReference>
<dbReference type="RefSeq" id="WP_377260462.1">
    <property type="nucleotide sequence ID" value="NZ_JBHLUH010000079.1"/>
</dbReference>